<sequence length="140" mass="15961">MALERYDIPGVDIGGFLSCERIYDVLECDLLNRESNTQKREVIIISSEVRNVIYHSFLGLDSGNSKEVVQGASSRRELQRQWDMGNVNIKKRGTIKEKSIDWFFQICKQVGAKAEMGKADELMVELWAKVEEEGLLQTSC</sequence>
<name>A0A2A9P720_OPHUN</name>
<evidence type="ECO:0000313" key="2">
    <source>
        <dbReference type="Proteomes" id="UP000037136"/>
    </source>
</evidence>
<dbReference type="EMBL" id="LAZP02000537">
    <property type="protein sequence ID" value="PFH56646.1"/>
    <property type="molecule type" value="Genomic_DNA"/>
</dbReference>
<organism evidence="1 2">
    <name type="scientific">Ophiocordyceps unilateralis</name>
    <name type="common">Zombie-ant fungus</name>
    <name type="synonym">Torrubia unilateralis</name>
    <dbReference type="NCBI Taxonomy" id="268505"/>
    <lineage>
        <taxon>Eukaryota</taxon>
        <taxon>Fungi</taxon>
        <taxon>Dikarya</taxon>
        <taxon>Ascomycota</taxon>
        <taxon>Pezizomycotina</taxon>
        <taxon>Sordariomycetes</taxon>
        <taxon>Hypocreomycetidae</taxon>
        <taxon>Hypocreales</taxon>
        <taxon>Ophiocordycipitaceae</taxon>
        <taxon>Ophiocordyceps</taxon>
    </lineage>
</organism>
<dbReference type="AlphaFoldDB" id="A0A2A9P720"/>
<reference evidence="1 2" key="2">
    <citation type="journal article" date="2017" name="Sci. Rep.">
        <title>Ant-infecting Ophiocordyceps genomes reveal a high diversity of potential behavioral manipulation genes and a possible major role for enterotoxins.</title>
        <authorList>
            <person name="de Bekker C."/>
            <person name="Ohm R.A."/>
            <person name="Evans H.C."/>
            <person name="Brachmann A."/>
            <person name="Hughes D.P."/>
        </authorList>
    </citation>
    <scope>NUCLEOTIDE SEQUENCE [LARGE SCALE GENOMIC DNA]</scope>
    <source>
        <strain evidence="1 2">SC16a</strain>
    </source>
</reference>
<keyword evidence="2" id="KW-1185">Reference proteome</keyword>
<gene>
    <name evidence="1" type="ORF">XA68_16203</name>
</gene>
<dbReference type="Proteomes" id="UP000037136">
    <property type="component" value="Unassembled WGS sequence"/>
</dbReference>
<accession>A0A2A9P720</accession>
<proteinExistence type="predicted"/>
<evidence type="ECO:0000313" key="1">
    <source>
        <dbReference type="EMBL" id="PFH56646.1"/>
    </source>
</evidence>
<reference evidence="1 2" key="1">
    <citation type="journal article" date="2015" name="BMC Genomics">
        <title>Gene expression during zombie ant biting behavior reflects the complexity underlying fungal parasitic behavioral manipulation.</title>
        <authorList>
            <person name="de Bekker C."/>
            <person name="Ohm R.A."/>
            <person name="Loreto R.G."/>
            <person name="Sebastian A."/>
            <person name="Albert I."/>
            <person name="Merrow M."/>
            <person name="Brachmann A."/>
            <person name="Hughes D.P."/>
        </authorList>
    </citation>
    <scope>NUCLEOTIDE SEQUENCE [LARGE SCALE GENOMIC DNA]</scope>
    <source>
        <strain evidence="1 2">SC16a</strain>
    </source>
</reference>
<protein>
    <submittedName>
        <fullName evidence="1">Uncharacterized protein</fullName>
    </submittedName>
</protein>
<comment type="caution">
    <text evidence="1">The sequence shown here is derived from an EMBL/GenBank/DDBJ whole genome shotgun (WGS) entry which is preliminary data.</text>
</comment>
<dbReference type="OrthoDB" id="4907643at2759"/>